<dbReference type="Pfam" id="PF00534">
    <property type="entry name" value="Glycos_transf_1"/>
    <property type="match status" value="1"/>
</dbReference>
<dbReference type="EMBL" id="LBUP01000001">
    <property type="protein sequence ID" value="KKQ67172.1"/>
    <property type="molecule type" value="Genomic_DNA"/>
</dbReference>
<evidence type="ECO:0000256" key="1">
    <source>
        <dbReference type="ARBA" id="ARBA00022679"/>
    </source>
</evidence>
<evidence type="ECO:0000259" key="2">
    <source>
        <dbReference type="Pfam" id="PF00534"/>
    </source>
</evidence>
<comment type="caution">
    <text evidence="4">The sequence shown here is derived from an EMBL/GenBank/DDBJ whole genome shotgun (WGS) entry which is preliminary data.</text>
</comment>
<evidence type="ECO:0000313" key="5">
    <source>
        <dbReference type="Proteomes" id="UP000034235"/>
    </source>
</evidence>
<protein>
    <submittedName>
        <fullName evidence="4">Glycosyl transferase, group 1</fullName>
    </submittedName>
</protein>
<gene>
    <name evidence="4" type="ORF">US86_C0001G0099</name>
</gene>
<dbReference type="SUPFAM" id="SSF53756">
    <property type="entry name" value="UDP-Glycosyltransferase/glycogen phosphorylase"/>
    <property type="match status" value="1"/>
</dbReference>
<dbReference type="GO" id="GO:0016757">
    <property type="term" value="F:glycosyltransferase activity"/>
    <property type="evidence" value="ECO:0007669"/>
    <property type="project" value="InterPro"/>
</dbReference>
<sequence length="378" mass="44262">MRVGVDARMYRESGIGRYIRNLLAHLQKLDQENEYFIFLLEKDYKTLDFQKNFTKVKADFRWYTLTEQIKLPILLNQYKLDLVHFPHFNVPVFYKGKFIVTIHDLIHHRVSMKRATTHSAFIFQLKQMGYKKIFKTALEKSEKIITVSKFVKQDIIQHYNINEEKIIVTPEAVEESFITLSKKLNKETEESILKKFDIRNPYLFYVGNAHPHKNVESLINAFLKLKKNFKYLKLVLAGHDHYFWERLKNEYKHEDIVYTGFVTDVELIVLYKNAEVFITASLEEGFGIPILEAFALNTPVVCSNRTSLPEVGGGAAIYFDPTNIDDMQSKITQVKTNKNLRKSLVEKGKKRAALFSWKRLARQTLRTYTSIHESSTST</sequence>
<keyword evidence="1 4" id="KW-0808">Transferase</keyword>
<feature type="domain" description="Glycosyltransferase subfamily 4-like N-terminal" evidence="3">
    <location>
        <begin position="14"/>
        <end position="174"/>
    </location>
</feature>
<accession>A0A0G0JK24</accession>
<feature type="domain" description="Glycosyl transferase family 1" evidence="2">
    <location>
        <begin position="199"/>
        <end position="351"/>
    </location>
</feature>
<dbReference type="AlphaFoldDB" id="A0A0G0JK24"/>
<evidence type="ECO:0000259" key="3">
    <source>
        <dbReference type="Pfam" id="PF13439"/>
    </source>
</evidence>
<dbReference type="InterPro" id="IPR001296">
    <property type="entry name" value="Glyco_trans_1"/>
</dbReference>
<dbReference type="Pfam" id="PF13439">
    <property type="entry name" value="Glyco_transf_4"/>
    <property type="match status" value="1"/>
</dbReference>
<dbReference type="Gene3D" id="3.40.50.2000">
    <property type="entry name" value="Glycogen Phosphorylase B"/>
    <property type="match status" value="2"/>
</dbReference>
<organism evidence="4 5">
    <name type="scientific">Candidatus Daviesbacteria bacterium GW2011_GWA2_38_24</name>
    <dbReference type="NCBI Taxonomy" id="1618422"/>
    <lineage>
        <taxon>Bacteria</taxon>
        <taxon>Candidatus Daviesiibacteriota</taxon>
    </lineage>
</organism>
<dbReference type="CDD" id="cd03809">
    <property type="entry name" value="GT4_MtfB-like"/>
    <property type="match status" value="1"/>
</dbReference>
<dbReference type="Proteomes" id="UP000034235">
    <property type="component" value="Unassembled WGS sequence"/>
</dbReference>
<dbReference type="GO" id="GO:0009103">
    <property type="term" value="P:lipopolysaccharide biosynthetic process"/>
    <property type="evidence" value="ECO:0007669"/>
    <property type="project" value="TreeGrafter"/>
</dbReference>
<proteinExistence type="predicted"/>
<name>A0A0G0JK24_9BACT</name>
<dbReference type="PANTHER" id="PTHR46401:SF2">
    <property type="entry name" value="GLYCOSYLTRANSFERASE WBBK-RELATED"/>
    <property type="match status" value="1"/>
</dbReference>
<dbReference type="InterPro" id="IPR028098">
    <property type="entry name" value="Glyco_trans_4-like_N"/>
</dbReference>
<dbReference type="PANTHER" id="PTHR46401">
    <property type="entry name" value="GLYCOSYLTRANSFERASE WBBK-RELATED"/>
    <property type="match status" value="1"/>
</dbReference>
<reference evidence="4 5" key="1">
    <citation type="journal article" date="2015" name="Nature">
        <title>rRNA introns, odd ribosomes, and small enigmatic genomes across a large radiation of phyla.</title>
        <authorList>
            <person name="Brown C.T."/>
            <person name="Hug L.A."/>
            <person name="Thomas B.C."/>
            <person name="Sharon I."/>
            <person name="Castelle C.J."/>
            <person name="Singh A."/>
            <person name="Wilkins M.J."/>
            <person name="Williams K.H."/>
            <person name="Banfield J.F."/>
        </authorList>
    </citation>
    <scope>NUCLEOTIDE SEQUENCE [LARGE SCALE GENOMIC DNA]</scope>
</reference>
<evidence type="ECO:0000313" key="4">
    <source>
        <dbReference type="EMBL" id="KKQ67172.1"/>
    </source>
</evidence>